<protein>
    <submittedName>
        <fullName evidence="1">Uncharacterized protein</fullName>
    </submittedName>
</protein>
<name>A0AAV7H2C7_DENCH</name>
<dbReference type="EMBL" id="JAGFBR010000009">
    <property type="protein sequence ID" value="KAH0462442.1"/>
    <property type="molecule type" value="Genomic_DNA"/>
</dbReference>
<keyword evidence="2" id="KW-1185">Reference proteome</keyword>
<comment type="caution">
    <text evidence="1">The sequence shown here is derived from an EMBL/GenBank/DDBJ whole genome shotgun (WGS) entry which is preliminary data.</text>
</comment>
<organism evidence="1 2">
    <name type="scientific">Dendrobium chrysotoxum</name>
    <name type="common">Orchid</name>
    <dbReference type="NCBI Taxonomy" id="161865"/>
    <lineage>
        <taxon>Eukaryota</taxon>
        <taxon>Viridiplantae</taxon>
        <taxon>Streptophyta</taxon>
        <taxon>Embryophyta</taxon>
        <taxon>Tracheophyta</taxon>
        <taxon>Spermatophyta</taxon>
        <taxon>Magnoliopsida</taxon>
        <taxon>Liliopsida</taxon>
        <taxon>Asparagales</taxon>
        <taxon>Orchidaceae</taxon>
        <taxon>Epidendroideae</taxon>
        <taxon>Malaxideae</taxon>
        <taxon>Dendrobiinae</taxon>
        <taxon>Dendrobium</taxon>
    </lineage>
</organism>
<sequence>MRKGNLCQNNEVFYVWPKSKCAWKLNTSLAKRIMRLLMISRGVLAMQKSPSLLNLLASHFNGFFKPSYKYKTLQVKLNKSVLLSHATGSTTLVQVNRRHLQAPKYNRLNRSVQGNRDRFTSSRVEPGKPSSFGRNLQGQQYYIDFTTFTP</sequence>
<reference evidence="1 2" key="1">
    <citation type="journal article" date="2021" name="Hortic Res">
        <title>Chromosome-scale assembly of the Dendrobium chrysotoxum genome enhances the understanding of orchid evolution.</title>
        <authorList>
            <person name="Zhang Y."/>
            <person name="Zhang G.Q."/>
            <person name="Zhang D."/>
            <person name="Liu X.D."/>
            <person name="Xu X.Y."/>
            <person name="Sun W.H."/>
            <person name="Yu X."/>
            <person name="Zhu X."/>
            <person name="Wang Z.W."/>
            <person name="Zhao X."/>
            <person name="Zhong W.Y."/>
            <person name="Chen H."/>
            <person name="Yin W.L."/>
            <person name="Huang T."/>
            <person name="Niu S.C."/>
            <person name="Liu Z.J."/>
        </authorList>
    </citation>
    <scope>NUCLEOTIDE SEQUENCE [LARGE SCALE GENOMIC DNA]</scope>
    <source>
        <strain evidence="1">Lindl</strain>
    </source>
</reference>
<proteinExistence type="predicted"/>
<evidence type="ECO:0000313" key="1">
    <source>
        <dbReference type="EMBL" id="KAH0462442.1"/>
    </source>
</evidence>
<accession>A0AAV7H2C7</accession>
<dbReference type="AlphaFoldDB" id="A0AAV7H2C7"/>
<gene>
    <name evidence="1" type="ORF">IEQ34_010017</name>
</gene>
<evidence type="ECO:0000313" key="2">
    <source>
        <dbReference type="Proteomes" id="UP000775213"/>
    </source>
</evidence>
<dbReference type="Proteomes" id="UP000775213">
    <property type="component" value="Unassembled WGS sequence"/>
</dbReference>